<evidence type="ECO:0000256" key="4">
    <source>
        <dbReference type="ARBA" id="ARBA00022833"/>
    </source>
</evidence>
<dbReference type="Gene3D" id="3.40.140.10">
    <property type="entry name" value="Cytidine Deaminase, domain 2"/>
    <property type="match status" value="1"/>
</dbReference>
<name>A0AAV3XGU3_9CYAN</name>
<dbReference type="EMBL" id="BLAY01000124">
    <property type="protein sequence ID" value="GET41493.1"/>
    <property type="molecule type" value="Genomic_DNA"/>
</dbReference>
<proteinExistence type="predicted"/>
<evidence type="ECO:0000256" key="3">
    <source>
        <dbReference type="ARBA" id="ARBA00022801"/>
    </source>
</evidence>
<evidence type="ECO:0000256" key="6">
    <source>
        <dbReference type="SAM" id="MobiDB-lite"/>
    </source>
</evidence>
<organism evidence="8 9">
    <name type="scientific">Microseira wollei NIES-4236</name>
    <dbReference type="NCBI Taxonomy" id="2530354"/>
    <lineage>
        <taxon>Bacteria</taxon>
        <taxon>Bacillati</taxon>
        <taxon>Cyanobacteriota</taxon>
        <taxon>Cyanophyceae</taxon>
        <taxon>Oscillatoriophycideae</taxon>
        <taxon>Aerosakkonematales</taxon>
        <taxon>Aerosakkonemataceae</taxon>
        <taxon>Microseira</taxon>
    </lineage>
</organism>
<evidence type="ECO:0000313" key="9">
    <source>
        <dbReference type="Proteomes" id="UP001050975"/>
    </source>
</evidence>
<evidence type="ECO:0000259" key="7">
    <source>
        <dbReference type="Pfam" id="PF14464"/>
    </source>
</evidence>
<feature type="compositionally biased region" description="Low complexity" evidence="6">
    <location>
        <begin position="282"/>
        <end position="306"/>
    </location>
</feature>
<gene>
    <name evidence="8" type="ORF">MiSe_63050</name>
</gene>
<protein>
    <recommendedName>
        <fullName evidence="7">JAB domain-containing protein</fullName>
    </recommendedName>
</protein>
<evidence type="ECO:0000256" key="5">
    <source>
        <dbReference type="ARBA" id="ARBA00023049"/>
    </source>
</evidence>
<keyword evidence="2" id="KW-0479">Metal-binding</keyword>
<feature type="region of interest" description="Disordered" evidence="6">
    <location>
        <begin position="198"/>
        <end position="230"/>
    </location>
</feature>
<evidence type="ECO:0000256" key="1">
    <source>
        <dbReference type="ARBA" id="ARBA00022670"/>
    </source>
</evidence>
<keyword evidence="5" id="KW-0482">Metalloprotease</keyword>
<keyword evidence="3" id="KW-0378">Hydrolase</keyword>
<dbReference type="GO" id="GO:0046872">
    <property type="term" value="F:metal ion binding"/>
    <property type="evidence" value="ECO:0007669"/>
    <property type="project" value="UniProtKB-KW"/>
</dbReference>
<feature type="domain" description="JAB" evidence="7">
    <location>
        <begin position="63"/>
        <end position="156"/>
    </location>
</feature>
<keyword evidence="4" id="KW-0862">Zinc</keyword>
<keyword evidence="9" id="KW-1185">Reference proteome</keyword>
<dbReference type="GO" id="GO:0006508">
    <property type="term" value="P:proteolysis"/>
    <property type="evidence" value="ECO:0007669"/>
    <property type="project" value="UniProtKB-KW"/>
</dbReference>
<dbReference type="GO" id="GO:0008237">
    <property type="term" value="F:metallopeptidase activity"/>
    <property type="evidence" value="ECO:0007669"/>
    <property type="project" value="UniProtKB-KW"/>
</dbReference>
<dbReference type="Pfam" id="PF14464">
    <property type="entry name" value="Prok-JAB"/>
    <property type="match status" value="1"/>
</dbReference>
<comment type="caution">
    <text evidence="8">The sequence shown here is derived from an EMBL/GenBank/DDBJ whole genome shotgun (WGS) entry which is preliminary data.</text>
</comment>
<dbReference type="SUPFAM" id="SSF102712">
    <property type="entry name" value="JAB1/MPN domain"/>
    <property type="match status" value="1"/>
</dbReference>
<dbReference type="RefSeq" id="WP_226587849.1">
    <property type="nucleotide sequence ID" value="NZ_BLAY01000124.1"/>
</dbReference>
<feature type="region of interest" description="Disordered" evidence="6">
    <location>
        <begin position="276"/>
        <end position="306"/>
    </location>
</feature>
<evidence type="ECO:0000256" key="2">
    <source>
        <dbReference type="ARBA" id="ARBA00022723"/>
    </source>
</evidence>
<dbReference type="AlphaFoldDB" id="A0AAV3XGU3"/>
<keyword evidence="1" id="KW-0645">Protease</keyword>
<reference evidence="8" key="1">
    <citation type="submission" date="2019-10" db="EMBL/GenBank/DDBJ databases">
        <title>Draft genome sequece of Microseira wollei NIES-4236.</title>
        <authorList>
            <person name="Yamaguchi H."/>
            <person name="Suzuki S."/>
            <person name="Kawachi M."/>
        </authorList>
    </citation>
    <scope>NUCLEOTIDE SEQUENCE</scope>
    <source>
        <strain evidence="8">NIES-4236</strain>
    </source>
</reference>
<evidence type="ECO:0000313" key="8">
    <source>
        <dbReference type="EMBL" id="GET41493.1"/>
    </source>
</evidence>
<accession>A0AAV3XGU3</accession>
<dbReference type="Proteomes" id="UP001050975">
    <property type="component" value="Unassembled WGS sequence"/>
</dbReference>
<sequence>MFQLEFRDAPDSYKPLNCTLSEFLQEKERLLARSANIEKLYKRLCSNEMNVFIHQTAEECLKEHLSRDSYTETGGVLVGQAYFCKKIKRHYTEIVGAIPAINTVGNRVHFEFTSESWNEIYKIRQRDFPQNVIVGWYHSHPGHGIFLSGTDLTTQRSCYNQIWQIAVVYDPLNQQIGFFYGADGKRIDPIYLEKSSQQLQWRDVTQEPQPQPHRREPQLPPVPRSQKVQNRSEIAARFPNEPENSEQPEGQNPGIWKIILLPVSLLTRLIGKISQSYPQNPQLPDSPQPSESQSPESQQSSPHQQP</sequence>
<dbReference type="InterPro" id="IPR028090">
    <property type="entry name" value="JAB_dom_prok"/>
</dbReference>